<dbReference type="Pfam" id="PF01408">
    <property type="entry name" value="GFO_IDH_MocA"/>
    <property type="match status" value="1"/>
</dbReference>
<dbReference type="Proteomes" id="UP000017052">
    <property type="component" value="Unassembled WGS sequence"/>
</dbReference>
<comment type="caution">
    <text evidence="2">The sequence shown here is derived from an EMBL/GenBank/DDBJ whole genome shotgun (WGS) entry which is preliminary data.</text>
</comment>
<name>U2S7T5_9ACTN</name>
<evidence type="ECO:0000313" key="3">
    <source>
        <dbReference type="Proteomes" id="UP000017052"/>
    </source>
</evidence>
<dbReference type="SUPFAM" id="SSF51735">
    <property type="entry name" value="NAD(P)-binding Rossmann-fold domains"/>
    <property type="match status" value="1"/>
</dbReference>
<dbReference type="OrthoDB" id="256869at2"/>
<reference evidence="2" key="1">
    <citation type="submission" date="2013-08" db="EMBL/GenBank/DDBJ databases">
        <authorList>
            <person name="Durkin A.S."/>
            <person name="Haft D.R."/>
            <person name="McCorrison J."/>
            <person name="Torralba M."/>
            <person name="Gillis M."/>
            <person name="Haft D.H."/>
            <person name="Methe B."/>
            <person name="Sutton G."/>
            <person name="Nelson K.E."/>
        </authorList>
    </citation>
    <scope>NUCLEOTIDE SEQUENCE [LARGE SCALE GENOMIC DNA]</scope>
    <source>
        <strain evidence="2">F0233</strain>
    </source>
</reference>
<dbReference type="EMBL" id="ACVN02000045">
    <property type="protein sequence ID" value="ERK61713.1"/>
    <property type="molecule type" value="Genomic_DNA"/>
</dbReference>
<keyword evidence="3" id="KW-1185">Reference proteome</keyword>
<evidence type="ECO:0000313" key="2">
    <source>
        <dbReference type="EMBL" id="ERK61713.1"/>
    </source>
</evidence>
<accession>U2S7T5</accession>
<feature type="domain" description="Gfo/Idh/MocA-like oxidoreductase N-terminal" evidence="1">
    <location>
        <begin position="6"/>
        <end position="57"/>
    </location>
</feature>
<gene>
    <name evidence="2" type="ORF">HMPREF0682_2033</name>
</gene>
<dbReference type="InterPro" id="IPR000683">
    <property type="entry name" value="Gfo/Idh/MocA-like_OxRdtase_N"/>
</dbReference>
<evidence type="ECO:0000259" key="1">
    <source>
        <dbReference type="Pfam" id="PF01408"/>
    </source>
</evidence>
<dbReference type="GeneID" id="95360150"/>
<dbReference type="AlphaFoldDB" id="U2S7T5"/>
<dbReference type="Gene3D" id="3.40.50.720">
    <property type="entry name" value="NAD(P)-binding Rossmann-like Domain"/>
    <property type="match status" value="1"/>
</dbReference>
<protein>
    <submittedName>
        <fullName evidence="2">Oxidoreductase, NAD-binding domain protein</fullName>
    </submittedName>
</protein>
<organism evidence="2 3">
    <name type="scientific">Propionibacterium acidifaciens F0233</name>
    <dbReference type="NCBI Taxonomy" id="553198"/>
    <lineage>
        <taxon>Bacteria</taxon>
        <taxon>Bacillati</taxon>
        <taxon>Actinomycetota</taxon>
        <taxon>Actinomycetes</taxon>
        <taxon>Propionibacteriales</taxon>
        <taxon>Propionibacteriaceae</taxon>
        <taxon>Propionibacterium</taxon>
    </lineage>
</organism>
<sequence>MTASPIRLALVGSGRIGTHHARAIAREVPGARLAAVIDPRLDAATALADELGTPAIARAAIVSVQENRSVTLEEVAR</sequence>
<proteinExistence type="predicted"/>
<dbReference type="GO" id="GO:0000166">
    <property type="term" value="F:nucleotide binding"/>
    <property type="evidence" value="ECO:0007669"/>
    <property type="project" value="InterPro"/>
</dbReference>
<dbReference type="InterPro" id="IPR036291">
    <property type="entry name" value="NAD(P)-bd_dom_sf"/>
</dbReference>
<dbReference type="RefSeq" id="WP_021796480.1">
    <property type="nucleotide sequence ID" value="NZ_ACVN02000045.1"/>
</dbReference>